<reference evidence="4" key="1">
    <citation type="submission" date="2020-06" db="EMBL/GenBank/DDBJ databases">
        <title>Unique genomic features of the anaerobic methanotrophic archaea.</title>
        <authorList>
            <person name="Chadwick G.L."/>
            <person name="Skennerton C.T."/>
            <person name="Laso-Perez R."/>
            <person name="Leu A.O."/>
            <person name="Speth D.R."/>
            <person name="Yu H."/>
            <person name="Morgan-Lang C."/>
            <person name="Hatzenpichler R."/>
            <person name="Goudeau D."/>
            <person name="Malmstrom R."/>
            <person name="Brazelton W.J."/>
            <person name="Woyke T."/>
            <person name="Hallam S.J."/>
            <person name="Tyson G.W."/>
            <person name="Wegener G."/>
            <person name="Boetius A."/>
            <person name="Orphan V."/>
        </authorList>
    </citation>
    <scope>NUCLEOTIDE SEQUENCE</scope>
</reference>
<dbReference type="InterPro" id="IPR027417">
    <property type="entry name" value="P-loop_NTPase"/>
</dbReference>
<organism evidence="4">
    <name type="scientific">Candidatus Methanophagaceae archaeon ANME-1 ERB6</name>
    <dbReference type="NCBI Taxonomy" id="2759912"/>
    <lineage>
        <taxon>Archaea</taxon>
        <taxon>Methanobacteriati</taxon>
        <taxon>Methanobacteriota</taxon>
        <taxon>Stenosarchaea group</taxon>
        <taxon>Methanomicrobia</taxon>
        <taxon>Candidatus Methanophagales</taxon>
        <taxon>Candidatus Methanophagaceae</taxon>
    </lineage>
</organism>
<dbReference type="GO" id="GO:0005524">
    <property type="term" value="F:ATP binding"/>
    <property type="evidence" value="ECO:0007669"/>
    <property type="project" value="UniProtKB-KW"/>
</dbReference>
<dbReference type="AlphaFoldDB" id="A0A7G9Z101"/>
<evidence type="ECO:0000259" key="3">
    <source>
        <dbReference type="SMART" id="SM00382"/>
    </source>
</evidence>
<feature type="domain" description="AAA+ ATPase" evidence="3">
    <location>
        <begin position="38"/>
        <end position="179"/>
    </location>
</feature>
<dbReference type="PIRSF" id="PIRSF002849">
    <property type="entry name" value="AAA_ATPase_chaperone_MoxR_prd"/>
    <property type="match status" value="1"/>
</dbReference>
<name>A0A7G9Z101_9EURY</name>
<dbReference type="Gene3D" id="3.40.50.300">
    <property type="entry name" value="P-loop containing nucleotide triphosphate hydrolases"/>
    <property type="match status" value="1"/>
</dbReference>
<proteinExistence type="predicted"/>
<dbReference type="PANTHER" id="PTHR42759">
    <property type="entry name" value="MOXR FAMILY PROTEIN"/>
    <property type="match status" value="1"/>
</dbReference>
<dbReference type="InterPro" id="IPR011703">
    <property type="entry name" value="ATPase_AAA-3"/>
</dbReference>
<accession>A0A7G9Z101</accession>
<evidence type="ECO:0000256" key="1">
    <source>
        <dbReference type="ARBA" id="ARBA00022741"/>
    </source>
</evidence>
<dbReference type="InterPro" id="IPR041628">
    <property type="entry name" value="ChlI/MoxR_AAA_lid"/>
</dbReference>
<dbReference type="FunFam" id="3.40.50.300:FF:000640">
    <property type="entry name" value="MoxR family ATPase"/>
    <property type="match status" value="1"/>
</dbReference>
<dbReference type="GO" id="GO:0016887">
    <property type="term" value="F:ATP hydrolysis activity"/>
    <property type="evidence" value="ECO:0007669"/>
    <property type="project" value="InterPro"/>
</dbReference>
<dbReference type="EC" id="3.6.3.-" evidence="4"/>
<keyword evidence="1" id="KW-0547">Nucleotide-binding</keyword>
<dbReference type="Pfam" id="PF17863">
    <property type="entry name" value="AAA_lid_2"/>
    <property type="match status" value="1"/>
</dbReference>
<dbReference type="InterPro" id="IPR050764">
    <property type="entry name" value="CbbQ/NirQ/NorQ/GpvN"/>
</dbReference>
<dbReference type="Gene3D" id="1.10.8.80">
    <property type="entry name" value="Magnesium chelatase subunit I, C-Terminal domain"/>
    <property type="match status" value="1"/>
</dbReference>
<protein>
    <submittedName>
        <fullName evidence="4">ATPase RavA</fullName>
        <ecNumber evidence="4">3.6.3.-</ecNumber>
    </submittedName>
</protein>
<gene>
    <name evidence="4" type="primary">ravA</name>
    <name evidence="4" type="ORF">NNHBGCAA_00035</name>
</gene>
<dbReference type="Pfam" id="PF07726">
    <property type="entry name" value="AAA_3"/>
    <property type="match status" value="1"/>
</dbReference>
<evidence type="ECO:0000313" key="4">
    <source>
        <dbReference type="EMBL" id="QNO53935.1"/>
    </source>
</evidence>
<dbReference type="SMART" id="SM00382">
    <property type="entry name" value="AAA"/>
    <property type="match status" value="1"/>
</dbReference>
<dbReference type="SUPFAM" id="SSF52540">
    <property type="entry name" value="P-loop containing nucleoside triphosphate hydrolases"/>
    <property type="match status" value="1"/>
</dbReference>
<keyword evidence="4" id="KW-0378">Hydrolase</keyword>
<sequence length="313" mass="35049">MNKGRGGREFIERLREEVGNAVVGMEDVIELLAVAMLAGGHIMLEGIPGVAKTTIAKAFTKAIGLSFYRIQLTPDLMPADIIGSVFYDQKEMEFGVRKGPIFANIVLADEINRATPKTQSALLEAMQEQQVTIEGATFSLPKPFLTIATMNPVEIEGVYNLPEAQLDRFMIKVQIEYLDRDNELLLLRRKEMGDFNSVAEIMDSKDVLSLMKDAREVKVSEAILDYIYEISSRTRNDERVLLGASPRASEHLLFASKSLAFLRGREYVIPDDVKELAPHVMSHRIILKAEHAIDGFKTVDLVREILDVVEVVK</sequence>
<keyword evidence="2" id="KW-0067">ATP-binding</keyword>
<dbReference type="InterPro" id="IPR003593">
    <property type="entry name" value="AAA+_ATPase"/>
</dbReference>
<dbReference type="EMBL" id="MT631555">
    <property type="protein sequence ID" value="QNO53935.1"/>
    <property type="molecule type" value="Genomic_DNA"/>
</dbReference>
<dbReference type="PANTHER" id="PTHR42759:SF1">
    <property type="entry name" value="MAGNESIUM-CHELATASE SUBUNIT CHLD"/>
    <property type="match status" value="1"/>
</dbReference>
<evidence type="ECO:0000256" key="2">
    <source>
        <dbReference type="ARBA" id="ARBA00022840"/>
    </source>
</evidence>